<comment type="similarity">
    <text evidence="2">Belongs to the DNA photolyase class-2 family.</text>
</comment>
<evidence type="ECO:0000256" key="11">
    <source>
        <dbReference type="ARBA" id="ARBA00031671"/>
    </source>
</evidence>
<sequence length="416" mass="49854">MKRLDDRIIIKNKFNKDGEKVIYWLSREHRVLYNPSHEYALKIAKENHKELEVLYVYKKDFMYASKTVMNFHKKVLESLKKQFNSIKIKFILIVGEPDREVVKFVKENSVFALITDLNPLKIKRDWDKEIEKNIDCSFIQVDSRNIVPVFKSSEKREYSAYTLRRKITPILNDYLPEDSSFKKENIIKDNELAHNIYKQLEEFIKNGIYLYNDKRNDPNANASSRFSHFLHFGTIYSGEIVREVKKSVSDDVSDSFIEEIFVRRELAENYCFYNEDYLDISTQYEWAQKTLKEHEKDKRDYIYSLEELENQKTHDKLWNKAQKNMIQNGYMHSYMRMYWAKKILEWSKDAKSAIAKAVYLNDKYFLDGRDPNGYTGIMWSICGLHDRAWKERPVFGKIRYMNLNGAKRKFDVSLYL</sequence>
<keyword evidence="9" id="KW-0234">DNA repair</keyword>
<gene>
    <name evidence="14" type="ORF">C0601_01720</name>
</gene>
<protein>
    <recommendedName>
        <fullName evidence="4">Deoxyribodipyrimidine photo-lyase</fullName>
        <ecNumber evidence="3">4.1.99.3</ecNumber>
    </recommendedName>
    <alternativeName>
        <fullName evidence="11">DNA photolyase</fullName>
    </alternativeName>
</protein>
<dbReference type="CDD" id="cd00293">
    <property type="entry name" value="USP-like"/>
    <property type="match status" value="1"/>
</dbReference>
<dbReference type="GO" id="GO:0003677">
    <property type="term" value="F:DNA binding"/>
    <property type="evidence" value="ECO:0007669"/>
    <property type="project" value="UniProtKB-KW"/>
</dbReference>
<evidence type="ECO:0000256" key="1">
    <source>
        <dbReference type="ARBA" id="ARBA00001974"/>
    </source>
</evidence>
<evidence type="ECO:0000256" key="7">
    <source>
        <dbReference type="ARBA" id="ARBA00022827"/>
    </source>
</evidence>
<evidence type="ECO:0000256" key="3">
    <source>
        <dbReference type="ARBA" id="ARBA00013149"/>
    </source>
</evidence>
<evidence type="ECO:0000256" key="4">
    <source>
        <dbReference type="ARBA" id="ARBA00014046"/>
    </source>
</evidence>
<dbReference type="EC" id="4.1.99.3" evidence="3"/>
<dbReference type="InterPro" id="IPR014729">
    <property type="entry name" value="Rossmann-like_a/b/a_fold"/>
</dbReference>
<dbReference type="PROSITE" id="PS51645">
    <property type="entry name" value="PHR_CRY_ALPHA_BETA"/>
    <property type="match status" value="1"/>
</dbReference>
<evidence type="ECO:0000256" key="5">
    <source>
        <dbReference type="ARBA" id="ARBA00022630"/>
    </source>
</evidence>
<dbReference type="Gene3D" id="1.25.40.80">
    <property type="match status" value="1"/>
</dbReference>
<evidence type="ECO:0000256" key="12">
    <source>
        <dbReference type="ARBA" id="ARBA00033999"/>
    </source>
</evidence>
<dbReference type="FunFam" id="1.10.579.10:FF:000002">
    <property type="entry name" value="Deoxyribodipyrimidine photolyase"/>
    <property type="match status" value="1"/>
</dbReference>
<feature type="domain" description="Photolyase/cryptochrome alpha/beta" evidence="13">
    <location>
        <begin position="19"/>
        <end position="149"/>
    </location>
</feature>
<accession>A0A2N5ZLC0</accession>
<evidence type="ECO:0000313" key="15">
    <source>
        <dbReference type="Proteomes" id="UP000234857"/>
    </source>
</evidence>
<evidence type="ECO:0000256" key="2">
    <source>
        <dbReference type="ARBA" id="ARBA00006409"/>
    </source>
</evidence>
<reference evidence="14 15" key="1">
    <citation type="submission" date="2017-11" db="EMBL/GenBank/DDBJ databases">
        <title>Genome-resolved metagenomics identifies genetic mobility, metabolic interactions, and unexpected diversity in perchlorate-reducing communities.</title>
        <authorList>
            <person name="Barnum T.P."/>
            <person name="Figueroa I.A."/>
            <person name="Carlstrom C.I."/>
            <person name="Lucas L.N."/>
            <person name="Engelbrektson A.L."/>
            <person name="Coates J.D."/>
        </authorList>
    </citation>
    <scope>NUCLEOTIDE SEQUENCE [LARGE SCALE GENOMIC DNA]</scope>
    <source>
        <strain evidence="14">BM706</strain>
    </source>
</reference>
<proteinExistence type="inferred from homology"/>
<dbReference type="PROSITE" id="PS01084">
    <property type="entry name" value="DNA_PHOTOLYASES_2_2"/>
    <property type="match status" value="1"/>
</dbReference>
<dbReference type="GO" id="GO:0003904">
    <property type="term" value="F:deoxyribodipyrimidine photo-lyase activity"/>
    <property type="evidence" value="ECO:0007669"/>
    <property type="project" value="UniProtKB-EC"/>
</dbReference>
<dbReference type="AlphaFoldDB" id="A0A2N5ZLC0"/>
<dbReference type="Gene3D" id="3.40.50.620">
    <property type="entry name" value="HUPs"/>
    <property type="match status" value="1"/>
</dbReference>
<evidence type="ECO:0000256" key="9">
    <source>
        <dbReference type="ARBA" id="ARBA00023204"/>
    </source>
</evidence>
<dbReference type="GO" id="GO:0000719">
    <property type="term" value="P:photoreactive repair"/>
    <property type="evidence" value="ECO:0007669"/>
    <property type="project" value="TreeGrafter"/>
</dbReference>
<evidence type="ECO:0000256" key="8">
    <source>
        <dbReference type="ARBA" id="ARBA00023125"/>
    </source>
</evidence>
<comment type="cofactor">
    <cofactor evidence="1">
        <name>FAD</name>
        <dbReference type="ChEBI" id="CHEBI:57692"/>
    </cofactor>
</comment>
<dbReference type="InterPro" id="IPR006050">
    <property type="entry name" value="DNA_photolyase_N"/>
</dbReference>
<evidence type="ECO:0000313" key="14">
    <source>
        <dbReference type="EMBL" id="PLX19480.1"/>
    </source>
</evidence>
<keyword evidence="6" id="KW-0227">DNA damage</keyword>
<dbReference type="EMBL" id="PKTG01000028">
    <property type="protein sequence ID" value="PLX19480.1"/>
    <property type="molecule type" value="Genomic_DNA"/>
</dbReference>
<dbReference type="Pfam" id="PF00875">
    <property type="entry name" value="DNA_photolyase"/>
    <property type="match status" value="1"/>
</dbReference>
<evidence type="ECO:0000259" key="13">
    <source>
        <dbReference type="PROSITE" id="PS51645"/>
    </source>
</evidence>
<comment type="catalytic activity">
    <reaction evidence="12">
        <text>cyclobutadipyrimidine (in DNA) = 2 pyrimidine residues (in DNA).</text>
        <dbReference type="EC" id="4.1.99.3"/>
    </reaction>
</comment>
<dbReference type="InterPro" id="IPR036155">
    <property type="entry name" value="Crypto/Photolyase_N_sf"/>
</dbReference>
<dbReference type="SUPFAM" id="SSF52425">
    <property type="entry name" value="Cryptochrome/photolyase, N-terminal domain"/>
    <property type="match status" value="1"/>
</dbReference>
<comment type="caution">
    <text evidence="14">The sequence shown here is derived from an EMBL/GenBank/DDBJ whole genome shotgun (WGS) entry which is preliminary data.</text>
</comment>
<name>A0A2N5ZLC0_MUIH1</name>
<evidence type="ECO:0000256" key="10">
    <source>
        <dbReference type="ARBA" id="ARBA00023239"/>
    </source>
</evidence>
<keyword evidence="7" id="KW-0274">FAD</keyword>
<dbReference type="Proteomes" id="UP000234857">
    <property type="component" value="Unassembled WGS sequence"/>
</dbReference>
<dbReference type="InterPro" id="IPR036134">
    <property type="entry name" value="Crypto/Photolyase_FAD-like_sf"/>
</dbReference>
<organism evidence="14 15">
    <name type="scientific">Muiribacterium halophilum</name>
    <dbReference type="NCBI Taxonomy" id="2053465"/>
    <lineage>
        <taxon>Bacteria</taxon>
        <taxon>Candidatus Muiribacteriota</taxon>
        <taxon>Candidatus Muiribacteriia</taxon>
        <taxon>Candidatus Muiribacteriales</taxon>
        <taxon>Candidatus Muiribacteriaceae</taxon>
        <taxon>Candidatus Muiribacterium</taxon>
    </lineage>
</organism>
<dbReference type="InterPro" id="IPR032673">
    <property type="entry name" value="DNA_photolyase_2_CS"/>
</dbReference>
<dbReference type="SUPFAM" id="SSF48173">
    <property type="entry name" value="Cryptochrome/photolyase FAD-binding domain"/>
    <property type="match status" value="1"/>
</dbReference>
<keyword evidence="8" id="KW-0238">DNA-binding</keyword>
<keyword evidence="10 14" id="KW-0456">Lyase</keyword>
<evidence type="ECO:0000256" key="6">
    <source>
        <dbReference type="ARBA" id="ARBA00022763"/>
    </source>
</evidence>
<keyword evidence="5" id="KW-0285">Flavoprotein</keyword>
<dbReference type="Gene3D" id="1.10.579.10">
    <property type="entry name" value="DNA Cyclobutane Dipyrimidine Photolyase, subunit A, domain 3"/>
    <property type="match status" value="1"/>
</dbReference>